<evidence type="ECO:0000313" key="1">
    <source>
        <dbReference type="EMBL" id="KYG75928.1"/>
    </source>
</evidence>
<dbReference type="STRING" id="333140.AWW68_08855"/>
<name>A0A150XB35_9BACT</name>
<dbReference type="Proteomes" id="UP000075606">
    <property type="component" value="Unassembled WGS sequence"/>
</dbReference>
<reference evidence="1 2" key="1">
    <citation type="submission" date="2016-01" db="EMBL/GenBank/DDBJ databases">
        <title>Genome sequencing of Roseivirga spongicola UST030701-084.</title>
        <authorList>
            <person name="Selvaratnam C."/>
            <person name="Thevarajoo S."/>
            <person name="Goh K.M."/>
            <person name="Ee R."/>
            <person name="Chan K.-G."/>
            <person name="Chong C.S."/>
        </authorList>
    </citation>
    <scope>NUCLEOTIDE SEQUENCE [LARGE SCALE GENOMIC DNA]</scope>
    <source>
        <strain evidence="1 2">UST030701-084</strain>
    </source>
</reference>
<dbReference type="EMBL" id="LRPC01000012">
    <property type="protein sequence ID" value="KYG75928.1"/>
    <property type="molecule type" value="Genomic_DNA"/>
</dbReference>
<comment type="caution">
    <text evidence="1">The sequence shown here is derived from an EMBL/GenBank/DDBJ whole genome shotgun (WGS) entry which is preliminary data.</text>
</comment>
<dbReference type="RefSeq" id="WP_068220082.1">
    <property type="nucleotide sequence ID" value="NZ_LRPC01000012.1"/>
</dbReference>
<evidence type="ECO:0000313" key="2">
    <source>
        <dbReference type="Proteomes" id="UP000075606"/>
    </source>
</evidence>
<protein>
    <submittedName>
        <fullName evidence="1">Uncharacterized protein</fullName>
    </submittedName>
</protein>
<keyword evidence="2" id="KW-1185">Reference proteome</keyword>
<organism evidence="1 2">
    <name type="scientific">Roseivirga spongicola</name>
    <dbReference type="NCBI Taxonomy" id="333140"/>
    <lineage>
        <taxon>Bacteria</taxon>
        <taxon>Pseudomonadati</taxon>
        <taxon>Bacteroidota</taxon>
        <taxon>Cytophagia</taxon>
        <taxon>Cytophagales</taxon>
        <taxon>Roseivirgaceae</taxon>
        <taxon>Roseivirga</taxon>
    </lineage>
</organism>
<sequence>MDLRQFFGEWREGQPIHAMQESKEGAKPFVLEVVAFTPDRVTLRSIEGSEPLNILVESAPKNNLSAYSLEIDSGSNLTPTDLTGRALPGAVLVSPPAPSKLMIHGEMVLSSNTLFTKVNGQIALVRNFVDSSESSLFVDLRQGGTSVKYFFTGMEKK</sequence>
<proteinExistence type="predicted"/>
<accession>A0A150XB35</accession>
<gene>
    <name evidence="1" type="ORF">AWW68_08855</name>
</gene>
<dbReference type="AlphaFoldDB" id="A0A150XB35"/>